<comment type="caution">
    <text evidence="2">The sequence shown here is derived from an EMBL/GenBank/DDBJ whole genome shotgun (WGS) entry which is preliminary data.</text>
</comment>
<protein>
    <recommendedName>
        <fullName evidence="4">DNA-directed RNA polymerase II subunit GRINL1A</fullName>
    </recommendedName>
</protein>
<evidence type="ECO:0000256" key="1">
    <source>
        <dbReference type="SAM" id="MobiDB-lite"/>
    </source>
</evidence>
<dbReference type="GO" id="GO:0003711">
    <property type="term" value="F:transcription elongation factor activity"/>
    <property type="evidence" value="ECO:0007669"/>
    <property type="project" value="InterPro"/>
</dbReference>
<accession>A0A8T0A9J1</accession>
<reference evidence="2" key="1">
    <citation type="submission" date="2020-08" db="EMBL/GenBank/DDBJ databases">
        <title>Chromosome-level assembly of Southern catfish (Silurus meridionalis) provides insights into visual adaptation to the nocturnal and benthic lifestyles.</title>
        <authorList>
            <person name="Zhang Y."/>
            <person name="Wang D."/>
            <person name="Peng Z."/>
        </authorList>
    </citation>
    <scope>NUCLEOTIDE SEQUENCE</scope>
    <source>
        <strain evidence="2">SWU-2019-XX</strain>
        <tissue evidence="2">Muscle</tissue>
    </source>
</reference>
<dbReference type="OrthoDB" id="2408655at2759"/>
<feature type="region of interest" description="Disordered" evidence="1">
    <location>
        <begin position="188"/>
        <end position="223"/>
    </location>
</feature>
<dbReference type="GO" id="GO:0006368">
    <property type="term" value="P:transcription elongation by RNA polymerase II"/>
    <property type="evidence" value="ECO:0007669"/>
    <property type="project" value="InterPro"/>
</dbReference>
<dbReference type="EMBL" id="JABFDY010000026">
    <property type="protein sequence ID" value="KAF7687939.1"/>
    <property type="molecule type" value="Genomic_DNA"/>
</dbReference>
<dbReference type="PRINTS" id="PR02085">
    <property type="entry name" value="POLR2GRINL1"/>
</dbReference>
<evidence type="ECO:0000313" key="2">
    <source>
        <dbReference type="EMBL" id="KAF7687939.1"/>
    </source>
</evidence>
<gene>
    <name evidence="2" type="ORF">HF521_013945</name>
</gene>
<dbReference type="GO" id="GO:0005634">
    <property type="term" value="C:nucleus"/>
    <property type="evidence" value="ECO:0007669"/>
    <property type="project" value="InterPro"/>
</dbReference>
<dbReference type="Pfam" id="PF15328">
    <property type="entry name" value="GCOM2"/>
    <property type="match status" value="1"/>
</dbReference>
<dbReference type="AlphaFoldDB" id="A0A8T0A9J1"/>
<dbReference type="Proteomes" id="UP000606274">
    <property type="component" value="Unassembled WGS sequence"/>
</dbReference>
<organism evidence="2 3">
    <name type="scientific">Silurus meridionalis</name>
    <name type="common">Southern catfish</name>
    <name type="synonym">Silurus soldatovi meridionalis</name>
    <dbReference type="NCBI Taxonomy" id="175797"/>
    <lineage>
        <taxon>Eukaryota</taxon>
        <taxon>Metazoa</taxon>
        <taxon>Chordata</taxon>
        <taxon>Craniata</taxon>
        <taxon>Vertebrata</taxon>
        <taxon>Euteleostomi</taxon>
        <taxon>Actinopterygii</taxon>
        <taxon>Neopterygii</taxon>
        <taxon>Teleostei</taxon>
        <taxon>Ostariophysi</taxon>
        <taxon>Siluriformes</taxon>
        <taxon>Siluridae</taxon>
        <taxon>Silurus</taxon>
    </lineage>
</organism>
<dbReference type="InterPro" id="IPR051375">
    <property type="entry name" value="Tuftelin_GRINL1A/MYZAP/CCD68"/>
</dbReference>
<keyword evidence="3" id="KW-1185">Reference proteome</keyword>
<proteinExistence type="predicted"/>
<feature type="compositionally biased region" description="Polar residues" evidence="1">
    <location>
        <begin position="208"/>
        <end position="221"/>
    </location>
</feature>
<evidence type="ECO:0000313" key="3">
    <source>
        <dbReference type="Proteomes" id="UP000606274"/>
    </source>
</evidence>
<dbReference type="InterPro" id="IPR026213">
    <property type="entry name" value="GRINL1"/>
</dbReference>
<dbReference type="PANTHER" id="PTHR23171">
    <property type="entry name" value="GDOWN1"/>
    <property type="match status" value="1"/>
</dbReference>
<dbReference type="PANTHER" id="PTHR23171:SF4">
    <property type="entry name" value="TUFTELIN"/>
    <property type="match status" value="1"/>
</dbReference>
<name>A0A8T0A9J1_SILME</name>
<sequence>MERQTVLADLKSQTLEQLCEILSRQEKLLNNKRFIQTLPDKGKKIFEFTEKVRRALANKEEEEKKHANLAFVRTEFQARYQQAFTQRRYVVSADTGLKDNEDSMNTEPSHTVEATIRENGEISSWTATPGDTLASGNADGAEDTDLTVMFGRVTLSEENAVPSGDSTGNPVLGLQPQKKPHYIEVLERSGEKATKPRFRPNQLPLKSASPSPGQSTGSVTPISAEARRLRDRKHLDDITAAKLPPLHHSPAQLLSLEESVILFKEQATKHQELQAKMAAQKLAEGLSVSLNSYNPEGGALAAYREVHDDGTLSEED</sequence>
<dbReference type="GO" id="GO:0035556">
    <property type="term" value="P:intracellular signal transduction"/>
    <property type="evidence" value="ECO:0007669"/>
    <property type="project" value="TreeGrafter"/>
</dbReference>
<evidence type="ECO:0008006" key="4">
    <source>
        <dbReference type="Google" id="ProtNLM"/>
    </source>
</evidence>